<feature type="signal peptide" evidence="7">
    <location>
        <begin position="1"/>
        <end position="29"/>
    </location>
</feature>
<evidence type="ECO:0000256" key="2">
    <source>
        <dbReference type="ARBA" id="ARBA00022525"/>
    </source>
</evidence>
<reference evidence="9" key="1">
    <citation type="submission" date="2020-10" db="EMBL/GenBank/DDBJ databases">
        <authorList>
            <person name="Gilroy R."/>
        </authorList>
    </citation>
    <scope>NUCLEOTIDE SEQUENCE</scope>
    <source>
        <strain evidence="9">CHK123-3438</strain>
    </source>
</reference>
<dbReference type="Pfam" id="PF00746">
    <property type="entry name" value="Gram_pos_anchor"/>
    <property type="match status" value="1"/>
</dbReference>
<evidence type="ECO:0000256" key="4">
    <source>
        <dbReference type="ARBA" id="ARBA00023088"/>
    </source>
</evidence>
<feature type="compositionally biased region" description="Low complexity" evidence="5">
    <location>
        <begin position="181"/>
        <end position="191"/>
    </location>
</feature>
<dbReference type="InterPro" id="IPR022464">
    <property type="entry name" value="Strep_pil_isopept_link"/>
</dbReference>
<dbReference type="NCBIfam" id="TIGR01167">
    <property type="entry name" value="LPXTG_anchor"/>
    <property type="match status" value="1"/>
</dbReference>
<comment type="caution">
    <text evidence="9">The sequence shown here is derived from an EMBL/GenBank/DDBJ whole genome shotgun (WGS) entry which is preliminary data.</text>
</comment>
<dbReference type="Pfam" id="PF12892">
    <property type="entry name" value="FctA"/>
    <property type="match status" value="1"/>
</dbReference>
<dbReference type="EMBL" id="DVKS01000014">
    <property type="protein sequence ID" value="HIT40612.1"/>
    <property type="molecule type" value="Genomic_DNA"/>
</dbReference>
<evidence type="ECO:0000256" key="5">
    <source>
        <dbReference type="SAM" id="MobiDB-lite"/>
    </source>
</evidence>
<keyword evidence="4" id="KW-0572">Peptidoglycan-anchor</keyword>
<evidence type="ECO:0000259" key="8">
    <source>
        <dbReference type="PROSITE" id="PS50847"/>
    </source>
</evidence>
<evidence type="ECO:0000313" key="10">
    <source>
        <dbReference type="Proteomes" id="UP000886860"/>
    </source>
</evidence>
<dbReference type="InterPro" id="IPR038174">
    <property type="entry name" value="Strep_pil_link_sf"/>
</dbReference>
<evidence type="ECO:0000256" key="6">
    <source>
        <dbReference type="SAM" id="Phobius"/>
    </source>
</evidence>
<keyword evidence="6" id="KW-0472">Membrane</keyword>
<feature type="chain" id="PRO_5038570647" evidence="7">
    <location>
        <begin position="30"/>
        <end position="261"/>
    </location>
</feature>
<keyword evidence="6" id="KW-0812">Transmembrane</keyword>
<dbReference type="InterPro" id="IPR019931">
    <property type="entry name" value="LPXTG_anchor"/>
</dbReference>
<evidence type="ECO:0000256" key="7">
    <source>
        <dbReference type="SAM" id="SignalP"/>
    </source>
</evidence>
<accession>A0A9D1GHI7</accession>
<gene>
    <name evidence="9" type="ORF">IAB60_00680</name>
</gene>
<keyword evidence="6" id="KW-1133">Transmembrane helix</keyword>
<keyword evidence="3 7" id="KW-0732">Signal</keyword>
<dbReference type="Gene3D" id="2.60.40.3050">
    <property type="match status" value="1"/>
</dbReference>
<keyword evidence="1" id="KW-0134">Cell wall</keyword>
<sequence>MFQKIRKSLAAILTLAMVGTMLFPAAAFAQEPVSVTIPVEIRVSGSSVPADTEYKLVIEGLNNAPMPEANVITIKDGGNASFGPIQYTVPDDYQYRIYQDSEEKDRFTYDNTVYTITVQITNDSSGGLAANIIIGKEGSSAKTGDMVFNNTYTSTGGGGGNSGGGGSSSGGGGGRTDLTTDDTITITDSGTPTAQIGDGDVPLSPGDVIDQIVDTIVPLAVLPKTGDGSISYAALLAILLVSGGLAGGMYWKRKKTENTAE</sequence>
<name>A0A9D1GHI7_9FIRM</name>
<feature type="region of interest" description="Disordered" evidence="5">
    <location>
        <begin position="155"/>
        <end position="200"/>
    </location>
</feature>
<reference evidence="9" key="2">
    <citation type="journal article" date="2021" name="PeerJ">
        <title>Extensive microbial diversity within the chicken gut microbiome revealed by metagenomics and culture.</title>
        <authorList>
            <person name="Gilroy R."/>
            <person name="Ravi A."/>
            <person name="Getino M."/>
            <person name="Pursley I."/>
            <person name="Horton D.L."/>
            <person name="Alikhan N.F."/>
            <person name="Baker D."/>
            <person name="Gharbi K."/>
            <person name="Hall N."/>
            <person name="Watson M."/>
            <person name="Adriaenssens E.M."/>
            <person name="Foster-Nyarko E."/>
            <person name="Jarju S."/>
            <person name="Secka A."/>
            <person name="Antonio M."/>
            <person name="Oren A."/>
            <person name="Chaudhuri R.R."/>
            <person name="La Ragione R."/>
            <person name="Hildebrand F."/>
            <person name="Pallen M.J."/>
        </authorList>
    </citation>
    <scope>NUCLEOTIDE SEQUENCE</scope>
    <source>
        <strain evidence="9">CHK123-3438</strain>
    </source>
</reference>
<evidence type="ECO:0000256" key="3">
    <source>
        <dbReference type="ARBA" id="ARBA00022729"/>
    </source>
</evidence>
<organism evidence="9 10">
    <name type="scientific">Candidatus Caccovicinus merdipullorum</name>
    <dbReference type="NCBI Taxonomy" id="2840724"/>
    <lineage>
        <taxon>Bacteria</taxon>
        <taxon>Bacillati</taxon>
        <taxon>Bacillota</taxon>
        <taxon>Clostridia</taxon>
        <taxon>Eubacteriales</taxon>
        <taxon>Candidatus Caccovicinus</taxon>
    </lineage>
</organism>
<dbReference type="NCBIfam" id="TIGR03786">
    <property type="entry name" value="strep_pil_rpt"/>
    <property type="match status" value="1"/>
</dbReference>
<feature type="compositionally biased region" description="Gly residues" evidence="5">
    <location>
        <begin position="155"/>
        <end position="175"/>
    </location>
</feature>
<feature type="domain" description="Gram-positive cocci surface proteins LPxTG" evidence="8">
    <location>
        <begin position="222"/>
        <end position="261"/>
    </location>
</feature>
<feature type="transmembrane region" description="Helical" evidence="6">
    <location>
        <begin position="230"/>
        <end position="251"/>
    </location>
</feature>
<evidence type="ECO:0000313" key="9">
    <source>
        <dbReference type="EMBL" id="HIT40612.1"/>
    </source>
</evidence>
<dbReference type="Proteomes" id="UP000886860">
    <property type="component" value="Unassembled WGS sequence"/>
</dbReference>
<proteinExistence type="predicted"/>
<dbReference type="PROSITE" id="PS50847">
    <property type="entry name" value="GRAM_POS_ANCHORING"/>
    <property type="match status" value="1"/>
</dbReference>
<evidence type="ECO:0000256" key="1">
    <source>
        <dbReference type="ARBA" id="ARBA00022512"/>
    </source>
</evidence>
<dbReference type="AlphaFoldDB" id="A0A9D1GHI7"/>
<protein>
    <submittedName>
        <fullName evidence="9">LPXTG cell wall anchor domain-containing protein</fullName>
    </submittedName>
</protein>
<keyword evidence="2" id="KW-0964">Secreted</keyword>